<evidence type="ECO:0000259" key="1">
    <source>
        <dbReference type="Pfam" id="PF00561"/>
    </source>
</evidence>
<dbReference type="InterPro" id="IPR029058">
    <property type="entry name" value="AB_hydrolase_fold"/>
</dbReference>
<dbReference type="InterPro" id="IPR029033">
    <property type="entry name" value="His_PPase_superfam"/>
</dbReference>
<dbReference type="Pfam" id="PF00300">
    <property type="entry name" value="His_Phos_1"/>
    <property type="match status" value="1"/>
</dbReference>
<dbReference type="SUPFAM" id="SSF53254">
    <property type="entry name" value="Phosphoglycerate mutase-like"/>
    <property type="match status" value="1"/>
</dbReference>
<dbReference type="Proteomes" id="UP001251217">
    <property type="component" value="Unassembled WGS sequence"/>
</dbReference>
<keyword evidence="3" id="KW-1185">Reference proteome</keyword>
<dbReference type="Gene3D" id="3.40.50.1820">
    <property type="entry name" value="alpha/beta hydrolase"/>
    <property type="match status" value="1"/>
</dbReference>
<dbReference type="RefSeq" id="WP_310408069.1">
    <property type="nucleotide sequence ID" value="NZ_JAVDWW010000015.1"/>
</dbReference>
<name>A0ABU1XQP5_9NOCA</name>
<comment type="caution">
    <text evidence="2">The sequence shown here is derived from an EMBL/GenBank/DDBJ whole genome shotgun (WGS) entry which is preliminary data.</text>
</comment>
<dbReference type="InterPro" id="IPR013078">
    <property type="entry name" value="His_Pase_superF_clade-1"/>
</dbReference>
<reference evidence="2 3" key="1">
    <citation type="submission" date="2023-07" db="EMBL/GenBank/DDBJ databases">
        <title>Sorghum-associated microbial communities from plants grown in Nebraska, USA.</title>
        <authorList>
            <person name="Schachtman D."/>
        </authorList>
    </citation>
    <scope>NUCLEOTIDE SEQUENCE [LARGE SCALE GENOMIC DNA]</scope>
    <source>
        <strain evidence="2 3">4272</strain>
    </source>
</reference>
<dbReference type="Gene3D" id="3.40.50.1240">
    <property type="entry name" value="Phosphoglycerate mutase-like"/>
    <property type="match status" value="1"/>
</dbReference>
<proteinExistence type="predicted"/>
<evidence type="ECO:0000313" key="2">
    <source>
        <dbReference type="EMBL" id="MDR7172846.1"/>
    </source>
</evidence>
<dbReference type="SUPFAM" id="SSF53474">
    <property type="entry name" value="alpha/beta-Hydrolases"/>
    <property type="match status" value="1"/>
</dbReference>
<dbReference type="EMBL" id="JAVDWW010000015">
    <property type="protein sequence ID" value="MDR7172846.1"/>
    <property type="molecule type" value="Genomic_DNA"/>
</dbReference>
<sequence>MCKDDAVEDGFVVLSRHFETSQNVEAIMGLSGPVTITDNGRLQAMNLALSLAESRSQIQEIRSAPTSACIASAELLADLTGLPIGSLVELAPFELGSISGLPEREVARCYPDAWQTLEEFRLQIVDASALLLPGAEDLATLERRIKLWWAEGQDSIHNSILILSRSILLMVNAALTGAWPTSGGYFDLKAPNGGARKWIAKAGGSYSSEAHGRRPSSWPSNGRIESDVDGSTVVATEFYPAYFVRLFTIIIVPGLFGNNRAGPNNLYSAVARHLAGNGYRTITYDPVGAGESTPKARSYDDDVESLLSIMRAVGTKKIVLIGHSVGAAIATAARKQLEFTPAIIAVAPVTTKGAIERLITDPLDLTTLQGSISTRNGLDFRTDYPANIDKLDDVTRFDRIIVGATDTYVDPNSSAMRRHRQHAISIAGNHNFSSTQARSELSSQLLTAVTELAPGWRI</sequence>
<feature type="domain" description="AB hydrolase-1" evidence="1">
    <location>
        <begin position="248"/>
        <end position="333"/>
    </location>
</feature>
<organism evidence="2 3">
    <name type="scientific">Nocardia kruczakiae</name>
    <dbReference type="NCBI Taxonomy" id="261477"/>
    <lineage>
        <taxon>Bacteria</taxon>
        <taxon>Bacillati</taxon>
        <taxon>Actinomycetota</taxon>
        <taxon>Actinomycetes</taxon>
        <taxon>Mycobacteriales</taxon>
        <taxon>Nocardiaceae</taxon>
        <taxon>Nocardia</taxon>
    </lineage>
</organism>
<dbReference type="Pfam" id="PF00561">
    <property type="entry name" value="Abhydrolase_1"/>
    <property type="match status" value="1"/>
</dbReference>
<evidence type="ECO:0000313" key="3">
    <source>
        <dbReference type="Proteomes" id="UP001251217"/>
    </source>
</evidence>
<protein>
    <submittedName>
        <fullName evidence="2">Broad specificity phosphatase PhoE</fullName>
    </submittedName>
</protein>
<accession>A0ABU1XQP5</accession>
<dbReference type="InterPro" id="IPR000073">
    <property type="entry name" value="AB_hydrolase_1"/>
</dbReference>
<gene>
    <name evidence="2" type="ORF">J2W56_006612</name>
</gene>